<evidence type="ECO:0000313" key="3">
    <source>
        <dbReference type="Proteomes" id="UP000095094"/>
    </source>
</evidence>
<evidence type="ECO:0000256" key="1">
    <source>
        <dbReference type="SAM" id="Coils"/>
    </source>
</evidence>
<dbReference type="AlphaFoldDB" id="A0A1E5GST3"/>
<gene>
    <name evidence="2" type="ORF">BCR25_18610</name>
</gene>
<dbReference type="RefSeq" id="WP_069663416.1">
    <property type="nucleotide sequence ID" value="NZ_JBHUJJ010000001.1"/>
</dbReference>
<accession>A0A1E5GST3</accession>
<name>A0A1E5GST3_9ENTE</name>
<protein>
    <recommendedName>
        <fullName evidence="4">V-type ATPase, subunit F</fullName>
    </recommendedName>
</protein>
<feature type="coiled-coil region" evidence="1">
    <location>
        <begin position="53"/>
        <end position="92"/>
    </location>
</feature>
<sequence length="108" mass="12561">MVLEALDSIRDAEEKVEAMRQAVKKEITAYDQQKSQQFKQIQAASQENVATLLQELEAQHAEQLEKEKMLLLNDAKKQNQDFKNKYEQNKDAIVDHIIERVKQVYGSQ</sequence>
<evidence type="ECO:0008006" key="4">
    <source>
        <dbReference type="Google" id="ProtNLM"/>
    </source>
</evidence>
<feature type="coiled-coil region" evidence="1">
    <location>
        <begin position="2"/>
        <end position="29"/>
    </location>
</feature>
<keyword evidence="1" id="KW-0175">Coiled coil</keyword>
<reference evidence="3" key="1">
    <citation type="submission" date="2016-09" db="EMBL/GenBank/DDBJ databases">
        <authorList>
            <person name="Gulvik C.A."/>
        </authorList>
    </citation>
    <scope>NUCLEOTIDE SEQUENCE [LARGE SCALE GENOMIC DNA]</scope>
    <source>
        <strain evidence="3">LMG 8895</strain>
    </source>
</reference>
<evidence type="ECO:0000313" key="2">
    <source>
        <dbReference type="EMBL" id="OEG15761.1"/>
    </source>
</evidence>
<comment type="caution">
    <text evidence="2">The sequence shown here is derived from an EMBL/GenBank/DDBJ whole genome shotgun (WGS) entry which is preliminary data.</text>
</comment>
<dbReference type="Proteomes" id="UP000095094">
    <property type="component" value="Unassembled WGS sequence"/>
</dbReference>
<dbReference type="OrthoDB" id="2194318at2"/>
<organism evidence="2 3">
    <name type="scientific">Enterococcus termitis</name>
    <dbReference type="NCBI Taxonomy" id="332950"/>
    <lineage>
        <taxon>Bacteria</taxon>
        <taxon>Bacillati</taxon>
        <taxon>Bacillota</taxon>
        <taxon>Bacilli</taxon>
        <taxon>Lactobacillales</taxon>
        <taxon>Enterococcaceae</taxon>
        <taxon>Enterococcus</taxon>
    </lineage>
</organism>
<keyword evidence="3" id="KW-1185">Reference proteome</keyword>
<dbReference type="EMBL" id="MIJY01000014">
    <property type="protein sequence ID" value="OEG15761.1"/>
    <property type="molecule type" value="Genomic_DNA"/>
</dbReference>
<proteinExistence type="predicted"/>